<reference evidence="4" key="1">
    <citation type="journal article" date="2011" name="Proc. Natl. Acad. Sci. U.S.A.">
        <title>The genome of the fire ant Solenopsis invicta.</title>
        <authorList>
            <person name="Wurm Y."/>
            <person name="Wang J."/>
            <person name="Riba-Grognuz O."/>
            <person name="Corona M."/>
            <person name="Nygaard S."/>
            <person name="Hunt B.G."/>
            <person name="Ingram K.K."/>
            <person name="Falquet L."/>
            <person name="Nipitwattanaphon M."/>
            <person name="Gotzek D."/>
            <person name="Dijkstra M.B."/>
            <person name="Oettler J."/>
            <person name="Comtesse F."/>
            <person name="Shih C.J."/>
            <person name="Wu W.J."/>
            <person name="Yang C.C."/>
            <person name="Thomas J."/>
            <person name="Beaudoing E."/>
            <person name="Pradervand S."/>
            <person name="Flegel V."/>
            <person name="Cook E.D."/>
            <person name="Fabbretti R."/>
            <person name="Stockinger H."/>
            <person name="Long L."/>
            <person name="Farmerie W.G."/>
            <person name="Oakey J."/>
            <person name="Boomsma J.J."/>
            <person name="Pamilo P."/>
            <person name="Yi S.V."/>
            <person name="Heinze J."/>
            <person name="Goodisman M.A."/>
            <person name="Farinelli L."/>
            <person name="Harshman K."/>
            <person name="Hulo N."/>
            <person name="Cerutti L."/>
            <person name="Xenarios I."/>
            <person name="Shoemaker D."/>
            <person name="Keller L."/>
        </authorList>
    </citation>
    <scope>NUCLEOTIDE SEQUENCE [LARGE SCALE GENOMIC DNA]</scope>
</reference>
<evidence type="ECO:0000256" key="2">
    <source>
        <dbReference type="SAM" id="MobiDB-lite"/>
    </source>
</evidence>
<feature type="compositionally biased region" description="Low complexity" evidence="2">
    <location>
        <begin position="324"/>
        <end position="342"/>
    </location>
</feature>
<gene>
    <name evidence="4" type="ORF">SINV_10399</name>
</gene>
<dbReference type="InterPro" id="IPR021109">
    <property type="entry name" value="Peptidase_aspartic_dom_sf"/>
</dbReference>
<proteinExistence type="predicted"/>
<dbReference type="PROSITE" id="PS50175">
    <property type="entry name" value="ASP_PROT_RETROV"/>
    <property type="match status" value="1"/>
</dbReference>
<dbReference type="AlphaFoldDB" id="E9J9C0"/>
<dbReference type="CDD" id="cd00303">
    <property type="entry name" value="retropepsin_like"/>
    <property type="match status" value="1"/>
</dbReference>
<organism>
    <name type="scientific">Solenopsis invicta</name>
    <name type="common">Red imported fire ant</name>
    <name type="synonym">Solenopsis wagneri</name>
    <dbReference type="NCBI Taxonomy" id="13686"/>
    <lineage>
        <taxon>Eukaryota</taxon>
        <taxon>Metazoa</taxon>
        <taxon>Ecdysozoa</taxon>
        <taxon>Arthropoda</taxon>
        <taxon>Hexapoda</taxon>
        <taxon>Insecta</taxon>
        <taxon>Pterygota</taxon>
        <taxon>Neoptera</taxon>
        <taxon>Endopterygota</taxon>
        <taxon>Hymenoptera</taxon>
        <taxon>Apocrita</taxon>
        <taxon>Aculeata</taxon>
        <taxon>Formicoidea</taxon>
        <taxon>Formicidae</taxon>
        <taxon>Myrmicinae</taxon>
        <taxon>Solenopsis</taxon>
    </lineage>
</organism>
<dbReference type="PROSITE" id="PS00141">
    <property type="entry name" value="ASP_PROTEASE"/>
    <property type="match status" value="1"/>
</dbReference>
<evidence type="ECO:0000256" key="1">
    <source>
        <dbReference type="ARBA" id="ARBA00022801"/>
    </source>
</evidence>
<dbReference type="Pfam" id="PF13975">
    <property type="entry name" value="gag-asp_proteas"/>
    <property type="match status" value="1"/>
</dbReference>
<feature type="compositionally biased region" description="Basic and acidic residues" evidence="2">
    <location>
        <begin position="288"/>
        <end position="300"/>
    </location>
</feature>
<feature type="region of interest" description="Disordered" evidence="2">
    <location>
        <begin position="288"/>
        <end position="374"/>
    </location>
</feature>
<protein>
    <recommendedName>
        <fullName evidence="3">Peptidase A2 domain-containing protein</fullName>
    </recommendedName>
</protein>
<sequence length="412" mass="44584">MPSCGTETRGTHGTNGATLITTSRRPICRRVTEAIYYARYATAFKNQASRISRQRISPPKKKSTSCTIICAPNSNCTYDKSTSAPPPSCSNASSRSNESRSVAERSPPTRRRNAKTSPSLRRTIGANVAGDHLTVRLRDQDITALLDTGAEVSFINLATARRAEASGFKIQREGNTVLLADGQSVELPGHVRLTVTIGRQRIRHKFRIMPSMKTAMLLGIDAWAKVGAPIPIPPAGLRGCEENPAVTNIFKLLTPIKSAKLNRFLAIELARQSQNYTVTVTCERIARRDGSHRARDHCRDQSTPSGIRRVRPGEPRDRSGLEPAKASSTDSATASSSSGNSAQHRDRRPEGRTSRLALRSTKRGKDGVAAQSTHRTTKIPLTACGNTTTAPIEPATYETKASCGSAVCIIAE</sequence>
<accession>E9J9C0</accession>
<keyword evidence="1" id="KW-0378">Hydrolase</keyword>
<feature type="compositionally biased region" description="Basic and acidic residues" evidence="2">
    <location>
        <begin position="343"/>
        <end position="353"/>
    </location>
</feature>
<dbReference type="EMBL" id="GL769255">
    <property type="protein sequence ID" value="EFZ10585.1"/>
    <property type="molecule type" value="Genomic_DNA"/>
</dbReference>
<feature type="region of interest" description="Disordered" evidence="2">
    <location>
        <begin position="79"/>
        <end position="118"/>
    </location>
</feature>
<evidence type="ECO:0000259" key="3">
    <source>
        <dbReference type="PROSITE" id="PS50175"/>
    </source>
</evidence>
<dbReference type="SUPFAM" id="SSF50630">
    <property type="entry name" value="Acid proteases"/>
    <property type="match status" value="1"/>
</dbReference>
<name>E9J9C0_SOLIN</name>
<feature type="compositionally biased region" description="Basic and acidic residues" evidence="2">
    <location>
        <begin position="311"/>
        <end position="320"/>
    </location>
</feature>
<dbReference type="HOGENOM" id="CLU_667854_0_0_1"/>
<feature type="non-terminal residue" evidence="4">
    <location>
        <position position="412"/>
    </location>
</feature>
<dbReference type="Gene3D" id="2.40.70.10">
    <property type="entry name" value="Acid Proteases"/>
    <property type="match status" value="1"/>
</dbReference>
<dbReference type="GO" id="GO:0004190">
    <property type="term" value="F:aspartic-type endopeptidase activity"/>
    <property type="evidence" value="ECO:0007669"/>
    <property type="project" value="InterPro"/>
</dbReference>
<feature type="domain" description="Peptidase A2" evidence="3">
    <location>
        <begin position="142"/>
        <end position="222"/>
    </location>
</feature>
<evidence type="ECO:0000313" key="4">
    <source>
        <dbReference type="EMBL" id="EFZ10585.1"/>
    </source>
</evidence>
<dbReference type="InterPro" id="IPR001995">
    <property type="entry name" value="Peptidase_A2_cat"/>
</dbReference>
<dbReference type="GO" id="GO:0006508">
    <property type="term" value="P:proteolysis"/>
    <property type="evidence" value="ECO:0007669"/>
    <property type="project" value="InterPro"/>
</dbReference>
<dbReference type="InterPro" id="IPR001969">
    <property type="entry name" value="Aspartic_peptidase_AS"/>
</dbReference>